<dbReference type="InterPro" id="IPR001841">
    <property type="entry name" value="Znf_RING"/>
</dbReference>
<dbReference type="InterPro" id="IPR002999">
    <property type="entry name" value="Tudor"/>
</dbReference>
<protein>
    <submittedName>
        <fullName evidence="9">RING finger protein 17-like</fullName>
    </submittedName>
</protein>
<dbReference type="Gene3D" id="2.40.50.90">
    <property type="match status" value="5"/>
</dbReference>
<feature type="domain" description="Tudor" evidence="7">
    <location>
        <begin position="1379"/>
        <end position="1437"/>
    </location>
</feature>
<evidence type="ECO:0000256" key="2">
    <source>
        <dbReference type="ARBA" id="ARBA00022771"/>
    </source>
</evidence>
<evidence type="ECO:0000313" key="8">
    <source>
        <dbReference type="Proteomes" id="UP001165740"/>
    </source>
</evidence>
<gene>
    <name evidence="9" type="primary">LOC106070283</name>
</gene>
<dbReference type="Pfam" id="PF13445">
    <property type="entry name" value="zf-RING_UBOX"/>
    <property type="match status" value="1"/>
</dbReference>
<dbReference type="PROSITE" id="PS00518">
    <property type="entry name" value="ZF_RING_1"/>
    <property type="match status" value="1"/>
</dbReference>
<dbReference type="InterPro" id="IPR000315">
    <property type="entry name" value="Znf_B-box"/>
</dbReference>
<dbReference type="FunFam" id="2.30.30.140:FF:000018">
    <property type="entry name" value="Serine/threonine-protein kinase 31"/>
    <property type="match status" value="2"/>
</dbReference>
<dbReference type="CDD" id="cd20379">
    <property type="entry name" value="Tudor_dTUD-like"/>
    <property type="match status" value="1"/>
</dbReference>
<dbReference type="Proteomes" id="UP001165740">
    <property type="component" value="Chromosome 7"/>
</dbReference>
<proteinExistence type="predicted"/>
<dbReference type="Pfam" id="PF00567">
    <property type="entry name" value="TUDOR"/>
    <property type="match status" value="5"/>
</dbReference>
<dbReference type="Gene3D" id="3.30.160.60">
    <property type="entry name" value="Classic Zinc Finger"/>
    <property type="match status" value="1"/>
</dbReference>
<evidence type="ECO:0000259" key="7">
    <source>
        <dbReference type="PROSITE" id="PS50304"/>
    </source>
</evidence>
<evidence type="ECO:0000256" key="3">
    <source>
        <dbReference type="ARBA" id="ARBA00022833"/>
    </source>
</evidence>
<dbReference type="Gene3D" id="3.30.40.10">
    <property type="entry name" value="Zinc/RING finger domain, C3HC4 (zinc finger)"/>
    <property type="match status" value="1"/>
</dbReference>
<dbReference type="PROSITE" id="PS50119">
    <property type="entry name" value="ZF_BBOX"/>
    <property type="match status" value="2"/>
</dbReference>
<evidence type="ECO:0000256" key="4">
    <source>
        <dbReference type="PROSITE-ProRule" id="PRU00024"/>
    </source>
</evidence>
<dbReference type="PROSITE" id="PS50089">
    <property type="entry name" value="ZF_RING_2"/>
    <property type="match status" value="1"/>
</dbReference>
<dbReference type="Pfam" id="PF00643">
    <property type="entry name" value="zf-B_box"/>
    <property type="match status" value="1"/>
</dbReference>
<feature type="domain" description="RING-type" evidence="5">
    <location>
        <begin position="6"/>
        <end position="65"/>
    </location>
</feature>
<keyword evidence="2 4" id="KW-0863">Zinc-finger</keyword>
<dbReference type="SUPFAM" id="SSF57845">
    <property type="entry name" value="B-box zinc-binding domain"/>
    <property type="match status" value="1"/>
</dbReference>
<dbReference type="Gene3D" id="2.30.30.140">
    <property type="match status" value="5"/>
</dbReference>
<feature type="domain" description="Tudor" evidence="7">
    <location>
        <begin position="546"/>
        <end position="611"/>
    </location>
</feature>
<dbReference type="SMART" id="SM00184">
    <property type="entry name" value="RING"/>
    <property type="match status" value="1"/>
</dbReference>
<feature type="domain" description="Tudor" evidence="7">
    <location>
        <begin position="1079"/>
        <end position="1137"/>
    </location>
</feature>
<dbReference type="SUPFAM" id="SSF57850">
    <property type="entry name" value="RING/U-box"/>
    <property type="match status" value="1"/>
</dbReference>
<sequence length="1827" mass="209295">MKAMRCTNCNKRYGNTHFNAASKVASKQPLILKCGHTFCELCLTRKLEKNESYVYTSQVHCPTCTKVTFLQNGLKDLPLDVYLLSYIDINQHAKLDSQLAHLSQVSLCPNRALIQKEEESQFCYNVKQKNFFCKVCKSRNYIYKCDDCESLLCHTCFQKVHAISAQMEEHKPVPFQISTNISKNKKDLALETICKDHNRPIEYFCQDDSFSICSRCYILGDHKNHSIISYEEKNKSVINDIDSELKRAVDVLDFLNKIDKQITQTLPVVKDETKSVIESINTSFLTLHALLQVREMELINSLTYSLKENLLHIEEQKLLLSKEKTLLEAAIKDANKLIENNALLIDAETLLEILKGAKKIPCIVDKKIEADIEPINWVESNCNNLLQSINAFGEIKGKQQLLIDFKTLEEAGNISSENAKISIKSNETDANKHTVMDIAVSVSTLEYNETSVSARANNESDKTSDLNTKDFTEKITISECSSHFIIKDNSNLTVKGLPQHVIVTHIRSPNNFYVQLQSSKAQLFTLSQSINSWCQREMGAKKIPFAVAKNMFVLARYSADKMWYRARIIDVYESKHGEGQLKILVTYIDFGNEEEVCLKDLCKMEKRFAKVPVFAIHCSLFDIAPYLENKPWSLEAIQDFHQMTQNHIFLLSVLSKQGELHEVDLVFMPTENVLDDGFVSVRDILVFLELGRFKMFSNEALNIPQAASYQKVDFIQPKALTVGSTFDVIVTCAISPWDFFVALTDSGQDYYNTTFQQMQEVYNKDFTNTYGLYYPRAGNVCSVKNENNKWYRGRILSSSKNKQATVNYVDTGAVQVVTFDHLKKLHCDFLKLPVQAVHCKLSAICPLDGSSTITEENWFQKVVLGSEACIKVMKWSNFAEVFLWLGKETDTVVCESINNKLVEMNLAKNVELPSIKQSTLFDIDDVKKEKELQLCSLDEGKNILENTSPPCTPEDQENLIAVQVNTSSEIHHNELPINPEPDLNNFKKFRKQKANVYSKSNLKDDLNKELPQENQSSVKIISDSSKSFTLSSCIKVLMSFYKSPSDFYVRIIDKEDNLKKLMEGLQAFYAGSIHETSIRWKVNDYCTAKFSDNKWYRCNIIEKLSDHEYVLHSVDYGYEHKLESCDMRRLTNEFGTKLECTAVRCHLAELLPAGSMDKNNWSKTAGEYMYQAIKDKILYIKQEGDPTELGLPVDIIMEEEKPETAFDPATHSYHSLRQCILKQGLAMPAKKSLSNKSHSDLILNRIIYEVDGQHNEHLVPSELSEANVKARSEKVTKSEPFLPCSFENSLSTDEGENTKTGVINNLDFCSKNDNVFQVPFPPLPSVGSTLSVVVTHITDDGVIWSQPISWSSDVTQLCQELLNIFGAFNSKSIKQNMIVWRIGDICVSPFENDKLWYRAEIKDICKCRAEVFYLDFGNSAWVNLIDLEKIPSHLVDKHRMCYSLKLDDISLFPTPVLNPSTIKEINKLIISVESNIVVRDIEESTHLITVDLSRAEDGFNLIEYLINKGEALCISEDRHILAHSRMIGQAFHSISQCPQLEFVHLNDIFKAQITHIESPDVIYLQPALVDSSDQDIRWNSKILKFEKFMEKINENSKPIVKDMTFEEGKLIEGNYTEDNRWYRAVLVKNYPHCNMCLVIYFDFGTTELLPYDRLRPMCPEAYDIPVMAWRCHLPLLPPEKYEQKWTSEIQHNIRDRLFGLPVIARVVKLKPKTVLLFDGIDSNINLLKAMVDEGIVQLASVQSDEQCDHEEVQVSKLYHIADIDCQLTEQEYQEIENLVCNAPDLPFIKDEKPFWSLGYENLLTKEQRREMIVYLARLLFYSRKRQF</sequence>
<dbReference type="GO" id="GO:0008270">
    <property type="term" value="F:zinc ion binding"/>
    <property type="evidence" value="ECO:0007669"/>
    <property type="project" value="UniProtKB-KW"/>
</dbReference>
<feature type="domain" description="Tudor" evidence="7">
    <location>
        <begin position="774"/>
        <end position="832"/>
    </location>
</feature>
<reference evidence="9" key="1">
    <citation type="submission" date="2025-08" db="UniProtKB">
        <authorList>
            <consortium name="RefSeq"/>
        </authorList>
    </citation>
    <scope>IDENTIFICATION</scope>
</reference>
<keyword evidence="3" id="KW-0862">Zinc</keyword>
<keyword evidence="8" id="KW-1185">Reference proteome</keyword>
<feature type="domain" description="B box-type" evidence="6">
    <location>
        <begin position="128"/>
        <end position="175"/>
    </location>
</feature>
<dbReference type="InterPro" id="IPR017907">
    <property type="entry name" value="Znf_RING_CS"/>
</dbReference>
<evidence type="ECO:0000313" key="9">
    <source>
        <dbReference type="RefSeq" id="XP_055892680.1"/>
    </source>
</evidence>
<dbReference type="InterPro" id="IPR035437">
    <property type="entry name" value="SNase_OB-fold_sf"/>
</dbReference>
<dbReference type="CDD" id="cd19757">
    <property type="entry name" value="Bbox1"/>
    <property type="match status" value="1"/>
</dbReference>
<accession>A0A9W3AZN3</accession>
<dbReference type="SMART" id="SM00333">
    <property type="entry name" value="TUDOR"/>
    <property type="match status" value="5"/>
</dbReference>
<dbReference type="InterPro" id="IPR013083">
    <property type="entry name" value="Znf_RING/FYVE/PHD"/>
</dbReference>
<dbReference type="PANTHER" id="PTHR16442">
    <property type="entry name" value="RING FINGER PROTEIN 17"/>
    <property type="match status" value="1"/>
</dbReference>
<dbReference type="InterPro" id="IPR027370">
    <property type="entry name" value="Znf-RING_euk"/>
</dbReference>
<dbReference type="SUPFAM" id="SSF63748">
    <property type="entry name" value="Tudor/PWWP/MBT"/>
    <property type="match status" value="5"/>
</dbReference>
<keyword evidence="1" id="KW-0479">Metal-binding</keyword>
<dbReference type="CDD" id="cd19769">
    <property type="entry name" value="Bbox2_TRIM16-like"/>
    <property type="match status" value="1"/>
</dbReference>
<evidence type="ECO:0000256" key="1">
    <source>
        <dbReference type="ARBA" id="ARBA00022723"/>
    </source>
</evidence>
<dbReference type="PANTHER" id="PTHR16442:SF1">
    <property type="entry name" value="RING FINGER PROTEIN 17"/>
    <property type="match status" value="1"/>
</dbReference>
<feature type="domain" description="Tudor" evidence="7">
    <location>
        <begin position="1604"/>
        <end position="1664"/>
    </location>
</feature>
<dbReference type="PROSITE" id="PS50304">
    <property type="entry name" value="TUDOR"/>
    <property type="match status" value="5"/>
</dbReference>
<organism evidence="8 9">
    <name type="scientific">Biomphalaria glabrata</name>
    <name type="common">Bloodfluke planorb</name>
    <name type="synonym">Freshwater snail</name>
    <dbReference type="NCBI Taxonomy" id="6526"/>
    <lineage>
        <taxon>Eukaryota</taxon>
        <taxon>Metazoa</taxon>
        <taxon>Spiralia</taxon>
        <taxon>Lophotrochozoa</taxon>
        <taxon>Mollusca</taxon>
        <taxon>Gastropoda</taxon>
        <taxon>Heterobranchia</taxon>
        <taxon>Euthyneura</taxon>
        <taxon>Panpulmonata</taxon>
        <taxon>Hygrophila</taxon>
        <taxon>Lymnaeoidea</taxon>
        <taxon>Planorbidae</taxon>
        <taxon>Biomphalaria</taxon>
    </lineage>
</organism>
<name>A0A9W3AZN3_BIOGL</name>
<evidence type="ECO:0000259" key="6">
    <source>
        <dbReference type="PROSITE" id="PS50119"/>
    </source>
</evidence>
<dbReference type="OMA" id="ARVHYPL"/>
<evidence type="ECO:0000259" key="5">
    <source>
        <dbReference type="PROSITE" id="PS50089"/>
    </source>
</evidence>
<dbReference type="RefSeq" id="XP_055892680.1">
    <property type="nucleotide sequence ID" value="XM_056036705.1"/>
</dbReference>
<feature type="domain" description="B box-type" evidence="6">
    <location>
        <begin position="189"/>
        <end position="230"/>
    </location>
</feature>
<dbReference type="OrthoDB" id="5800423at2759"/>
<dbReference type="SMART" id="SM00336">
    <property type="entry name" value="BBOX"/>
    <property type="match status" value="2"/>
</dbReference>
<dbReference type="GeneID" id="106070283"/>